<evidence type="ECO:0000256" key="2">
    <source>
        <dbReference type="ARBA" id="ARBA00022737"/>
    </source>
</evidence>
<dbReference type="Gene3D" id="3.80.10.10">
    <property type="entry name" value="Ribonuclease Inhibitor"/>
    <property type="match status" value="2"/>
</dbReference>
<dbReference type="EMBL" id="JABFTP020000089">
    <property type="protein sequence ID" value="KAL3276284.1"/>
    <property type="molecule type" value="Genomic_DNA"/>
</dbReference>
<sequence>MQFAIKNLQRNIIFKYHLQNALQSSPDKVLGVSKCDYMELRDLECRSCGLRRINTQIYHLLPYLNHLDLSYNSLQFLEADEFHDLHKLHSLKLDGNQLPVVLENTFVHQTQLKYLNLARNRLAKITNTAFRNLTSLQELDISYNKLDKLEYIAMHHIAETLQKFRMSGNFFSLLTIRNVLQTLYKVVDVEMAQMGIKELPEDFLPDRIRKLNISHNDITELTIEMLPEQIVDLDASNNKLKGLNEKFISKLETLKAVNMNFNPWSCDLCSITSILLRINRTNFFKNSTCASPNYLKEIPFTNLRLADLTSCENDKTEEGNQQNTSKDNTSILLIGLICFLVFLLMSVIYVVFSCMKRRTLNLREREKREREMANFSLSDPVAVFSKDNITFKFPLDLTENRVSVSTIDDIKRHAQTAGIPNGTVI</sequence>
<reference evidence="4 5" key="1">
    <citation type="journal article" date="2021" name="BMC Biol.">
        <title>Horizontally acquired antibacterial genes associated with adaptive radiation of ladybird beetles.</title>
        <authorList>
            <person name="Li H.S."/>
            <person name="Tang X.F."/>
            <person name="Huang Y.H."/>
            <person name="Xu Z.Y."/>
            <person name="Chen M.L."/>
            <person name="Du X.Y."/>
            <person name="Qiu B.Y."/>
            <person name="Chen P.T."/>
            <person name="Zhang W."/>
            <person name="Slipinski A."/>
            <person name="Escalona H.E."/>
            <person name="Waterhouse R.M."/>
            <person name="Zwick A."/>
            <person name="Pang H."/>
        </authorList>
    </citation>
    <scope>NUCLEOTIDE SEQUENCE [LARGE SCALE GENOMIC DNA]</scope>
    <source>
        <strain evidence="4">SYSU2018</strain>
    </source>
</reference>
<feature type="transmembrane region" description="Helical" evidence="3">
    <location>
        <begin position="331"/>
        <end position="355"/>
    </location>
</feature>
<dbReference type="AlphaFoldDB" id="A0ABD2NCJ5"/>
<keyword evidence="2" id="KW-0677">Repeat</keyword>
<dbReference type="PANTHER" id="PTHR24366:SF96">
    <property type="entry name" value="LEUCINE RICH REPEAT CONTAINING 53"/>
    <property type="match status" value="1"/>
</dbReference>
<organism evidence="4 5">
    <name type="scientific">Cryptolaemus montrouzieri</name>
    <dbReference type="NCBI Taxonomy" id="559131"/>
    <lineage>
        <taxon>Eukaryota</taxon>
        <taxon>Metazoa</taxon>
        <taxon>Ecdysozoa</taxon>
        <taxon>Arthropoda</taxon>
        <taxon>Hexapoda</taxon>
        <taxon>Insecta</taxon>
        <taxon>Pterygota</taxon>
        <taxon>Neoptera</taxon>
        <taxon>Endopterygota</taxon>
        <taxon>Coleoptera</taxon>
        <taxon>Polyphaga</taxon>
        <taxon>Cucujiformia</taxon>
        <taxon>Coccinelloidea</taxon>
        <taxon>Coccinellidae</taxon>
        <taxon>Scymninae</taxon>
        <taxon>Scymnini</taxon>
        <taxon>Cryptolaemus</taxon>
    </lineage>
</organism>
<evidence type="ECO:0000256" key="3">
    <source>
        <dbReference type="SAM" id="Phobius"/>
    </source>
</evidence>
<dbReference type="SMART" id="SM00369">
    <property type="entry name" value="LRR_TYP"/>
    <property type="match status" value="4"/>
</dbReference>
<evidence type="ECO:0000313" key="5">
    <source>
        <dbReference type="Proteomes" id="UP001516400"/>
    </source>
</evidence>
<dbReference type="PRINTS" id="PR00019">
    <property type="entry name" value="LEURICHRPT"/>
</dbReference>
<keyword evidence="3" id="KW-1133">Transmembrane helix</keyword>
<keyword evidence="5" id="KW-1185">Reference proteome</keyword>
<comment type="caution">
    <text evidence="4">The sequence shown here is derived from an EMBL/GenBank/DDBJ whole genome shotgun (WGS) entry which is preliminary data.</text>
</comment>
<accession>A0ABD2NCJ5</accession>
<dbReference type="Pfam" id="PF13855">
    <property type="entry name" value="LRR_8"/>
    <property type="match status" value="2"/>
</dbReference>
<name>A0ABD2NCJ5_9CUCU</name>
<keyword evidence="1" id="KW-0433">Leucine-rich repeat</keyword>
<dbReference type="PROSITE" id="PS51450">
    <property type="entry name" value="LRR"/>
    <property type="match status" value="2"/>
</dbReference>
<keyword evidence="3" id="KW-0472">Membrane</keyword>
<keyword evidence="3" id="KW-0812">Transmembrane</keyword>
<dbReference type="InterPro" id="IPR003591">
    <property type="entry name" value="Leu-rich_rpt_typical-subtyp"/>
</dbReference>
<gene>
    <name evidence="4" type="ORF">HHI36_024087</name>
</gene>
<dbReference type="PANTHER" id="PTHR24366">
    <property type="entry name" value="IG(IMMUNOGLOBULIN) AND LRR(LEUCINE RICH REPEAT) DOMAINS"/>
    <property type="match status" value="1"/>
</dbReference>
<evidence type="ECO:0000256" key="1">
    <source>
        <dbReference type="ARBA" id="ARBA00022614"/>
    </source>
</evidence>
<dbReference type="Proteomes" id="UP001516400">
    <property type="component" value="Unassembled WGS sequence"/>
</dbReference>
<proteinExistence type="predicted"/>
<dbReference type="SUPFAM" id="SSF52058">
    <property type="entry name" value="L domain-like"/>
    <property type="match status" value="1"/>
</dbReference>
<dbReference type="InterPro" id="IPR032675">
    <property type="entry name" value="LRR_dom_sf"/>
</dbReference>
<evidence type="ECO:0000313" key="4">
    <source>
        <dbReference type="EMBL" id="KAL3276284.1"/>
    </source>
</evidence>
<dbReference type="InterPro" id="IPR001611">
    <property type="entry name" value="Leu-rich_rpt"/>
</dbReference>
<protein>
    <submittedName>
        <fullName evidence="4">Uncharacterized protein</fullName>
    </submittedName>
</protein>